<evidence type="ECO:0000313" key="1">
    <source>
        <dbReference type="EMBL" id="KAF6144797.1"/>
    </source>
</evidence>
<dbReference type="PANTHER" id="PTHR33984:SF10">
    <property type="entry name" value="S1 MOTIF DOMAIN-CONTAINING PROTEIN"/>
    <property type="match status" value="1"/>
</dbReference>
<dbReference type="OrthoDB" id="741600at2759"/>
<organism evidence="1 2">
    <name type="scientific">Kingdonia uniflora</name>
    <dbReference type="NCBI Taxonomy" id="39325"/>
    <lineage>
        <taxon>Eukaryota</taxon>
        <taxon>Viridiplantae</taxon>
        <taxon>Streptophyta</taxon>
        <taxon>Embryophyta</taxon>
        <taxon>Tracheophyta</taxon>
        <taxon>Spermatophyta</taxon>
        <taxon>Magnoliopsida</taxon>
        <taxon>Ranunculales</taxon>
        <taxon>Circaeasteraceae</taxon>
        <taxon>Kingdonia</taxon>
    </lineage>
</organism>
<dbReference type="Proteomes" id="UP000541444">
    <property type="component" value="Unassembled WGS sequence"/>
</dbReference>
<gene>
    <name evidence="1" type="ORF">GIB67_036260</name>
</gene>
<evidence type="ECO:0000313" key="2">
    <source>
        <dbReference type="Proteomes" id="UP000541444"/>
    </source>
</evidence>
<dbReference type="AlphaFoldDB" id="A0A7J7LQ93"/>
<protein>
    <submittedName>
        <fullName evidence="1">Uncharacterized protein</fullName>
    </submittedName>
</protein>
<dbReference type="EMBL" id="JACGCM010002110">
    <property type="protein sequence ID" value="KAF6144797.1"/>
    <property type="molecule type" value="Genomic_DNA"/>
</dbReference>
<name>A0A7J7LQ93_9MAGN</name>
<keyword evidence="2" id="KW-1185">Reference proteome</keyword>
<comment type="caution">
    <text evidence="1">The sequence shown here is derived from an EMBL/GenBank/DDBJ whole genome shotgun (WGS) entry which is preliminary data.</text>
</comment>
<dbReference type="PANTHER" id="PTHR33984">
    <property type="entry name" value="OS02G0717600 PROTEIN"/>
    <property type="match status" value="1"/>
</dbReference>
<proteinExistence type="predicted"/>
<accession>A0A7J7LQ93</accession>
<reference evidence="1 2" key="1">
    <citation type="journal article" date="2020" name="IScience">
        <title>Genome Sequencing of the Endangered Kingdonia uniflora (Circaeasteraceae, Ranunculales) Reveals Potential Mechanisms of Evolutionary Specialization.</title>
        <authorList>
            <person name="Sun Y."/>
            <person name="Deng T."/>
            <person name="Zhang A."/>
            <person name="Moore M.J."/>
            <person name="Landis J.B."/>
            <person name="Lin N."/>
            <person name="Zhang H."/>
            <person name="Zhang X."/>
            <person name="Huang J."/>
            <person name="Zhang X."/>
            <person name="Sun H."/>
            <person name="Wang H."/>
        </authorList>
    </citation>
    <scope>NUCLEOTIDE SEQUENCE [LARGE SCALE GENOMIC DNA]</scope>
    <source>
        <strain evidence="1">TB1705</strain>
        <tissue evidence="1">Leaf</tissue>
    </source>
</reference>
<sequence length="355" mass="39430">MGSSVHTLVCVKQVKQEILDEWDENMPLPGDIIEGVAEEGSEEYLIPGKGRSELSSQLGKLNRQAVEFVFVKIRREMSRKVVNVDDRGFSTKGVKYDWRKMVDTYLPDHRSTLISSILFMPLAGEHNIGTITTRTMAWFSATISSGIPLIFVNIQTEQVISPEKTSLTGREASWGKQHSQNSTVHFLQGIRLWFLPGVEEVALVLTPEVRETRFGMDIKRTPEGFICVNSVAKGSAADRAGLKHIYDQGSETGHLVVISRLEGKSLMPSVVSTTGLIKCCDNGEVRDTLVSAIDMMDNIHIHVIAWSAQKNYSPIPHKFGAATLRPPKSSNASPRTFCRNNSAHMFDQDLISYPA</sequence>